<dbReference type="GO" id="GO:0009279">
    <property type="term" value="C:cell outer membrane"/>
    <property type="evidence" value="ECO:0007669"/>
    <property type="project" value="UniProtKB-SubCell"/>
</dbReference>
<dbReference type="Gene3D" id="2.60.40.1120">
    <property type="entry name" value="Carboxypeptidase-like, regulatory domain"/>
    <property type="match status" value="1"/>
</dbReference>
<dbReference type="AlphaFoldDB" id="A0A4R6GX99"/>
<dbReference type="Pfam" id="PF07660">
    <property type="entry name" value="STN"/>
    <property type="match status" value="1"/>
</dbReference>
<keyword evidence="1 4" id="KW-0813">Transport</keyword>
<dbReference type="PROSITE" id="PS52016">
    <property type="entry name" value="TONB_DEPENDENT_REC_3"/>
    <property type="match status" value="1"/>
</dbReference>
<evidence type="ECO:0000256" key="2">
    <source>
        <dbReference type="ARBA" id="ARBA00023136"/>
    </source>
</evidence>
<keyword evidence="2 4" id="KW-0472">Membrane</keyword>
<dbReference type="NCBIfam" id="TIGR04057">
    <property type="entry name" value="SusC_RagA_signa"/>
    <property type="match status" value="1"/>
</dbReference>
<dbReference type="Pfam" id="PF07715">
    <property type="entry name" value="Plug"/>
    <property type="match status" value="1"/>
</dbReference>
<dbReference type="InterPro" id="IPR011662">
    <property type="entry name" value="Secretin/TonB_short_N"/>
</dbReference>
<dbReference type="SUPFAM" id="SSF49464">
    <property type="entry name" value="Carboxypeptidase regulatory domain-like"/>
    <property type="match status" value="1"/>
</dbReference>
<dbReference type="FunFam" id="2.170.130.10:FF:000003">
    <property type="entry name" value="SusC/RagA family TonB-linked outer membrane protein"/>
    <property type="match status" value="1"/>
</dbReference>
<dbReference type="InterPro" id="IPR037066">
    <property type="entry name" value="Plug_dom_sf"/>
</dbReference>
<comment type="caution">
    <text evidence="6">The sequence shown here is derived from an EMBL/GenBank/DDBJ whole genome shotgun (WGS) entry which is preliminary data.</text>
</comment>
<dbReference type="SUPFAM" id="SSF56935">
    <property type="entry name" value="Porins"/>
    <property type="match status" value="1"/>
</dbReference>
<evidence type="ECO:0000256" key="3">
    <source>
        <dbReference type="ARBA" id="ARBA00023237"/>
    </source>
</evidence>
<dbReference type="InterPro" id="IPR039426">
    <property type="entry name" value="TonB-dep_rcpt-like"/>
</dbReference>
<evidence type="ECO:0000313" key="6">
    <source>
        <dbReference type="EMBL" id="TDO00034.1"/>
    </source>
</evidence>
<reference evidence="6 7" key="1">
    <citation type="submission" date="2019-03" db="EMBL/GenBank/DDBJ databases">
        <title>Freshwater and sediment microbial communities from various areas in North America, analyzing microbe dynamics in response to fracking.</title>
        <authorList>
            <person name="Lamendella R."/>
        </authorList>
    </citation>
    <scope>NUCLEOTIDE SEQUENCE [LARGE SCALE GENOMIC DNA]</scope>
    <source>
        <strain evidence="6 7">114D</strain>
    </source>
</reference>
<dbReference type="Gene3D" id="2.170.130.10">
    <property type="entry name" value="TonB-dependent receptor, plug domain"/>
    <property type="match status" value="1"/>
</dbReference>
<evidence type="ECO:0000259" key="5">
    <source>
        <dbReference type="SMART" id="SM00965"/>
    </source>
</evidence>
<keyword evidence="4" id="KW-1134">Transmembrane beta strand</keyword>
<feature type="domain" description="Secretin/TonB short N-terminal" evidence="5">
    <location>
        <begin position="70"/>
        <end position="121"/>
    </location>
</feature>
<dbReference type="OrthoDB" id="9768177at2"/>
<accession>A0A4R6GX99</accession>
<protein>
    <submittedName>
        <fullName evidence="6">TonB-linked SusC/RagA family outer membrane protein</fullName>
    </submittedName>
</protein>
<dbReference type="InterPro" id="IPR012910">
    <property type="entry name" value="Plug_dom"/>
</dbReference>
<dbReference type="Pfam" id="PF13715">
    <property type="entry name" value="CarbopepD_reg_2"/>
    <property type="match status" value="1"/>
</dbReference>
<comment type="similarity">
    <text evidence="4">Belongs to the TonB-dependent receptor family.</text>
</comment>
<dbReference type="NCBIfam" id="TIGR04056">
    <property type="entry name" value="OMP_RagA_SusC"/>
    <property type="match status" value="1"/>
</dbReference>
<gene>
    <name evidence="6" type="ORF">DET52_106246</name>
</gene>
<organism evidence="6 7">
    <name type="scientific">Sunxiuqinia elliptica</name>
    <dbReference type="NCBI Taxonomy" id="655355"/>
    <lineage>
        <taxon>Bacteria</taxon>
        <taxon>Pseudomonadati</taxon>
        <taxon>Bacteroidota</taxon>
        <taxon>Bacteroidia</taxon>
        <taxon>Marinilabiliales</taxon>
        <taxon>Prolixibacteraceae</taxon>
        <taxon>Sunxiuqinia</taxon>
    </lineage>
</organism>
<dbReference type="Proteomes" id="UP000294848">
    <property type="component" value="Unassembled WGS sequence"/>
</dbReference>
<name>A0A4R6GX99_9BACT</name>
<dbReference type="FunFam" id="2.60.40.1120:FF:000003">
    <property type="entry name" value="Outer membrane protein Omp121"/>
    <property type="match status" value="1"/>
</dbReference>
<evidence type="ECO:0000256" key="1">
    <source>
        <dbReference type="ARBA" id="ARBA00022448"/>
    </source>
</evidence>
<dbReference type="EMBL" id="SNWI01000006">
    <property type="protein sequence ID" value="TDO00034.1"/>
    <property type="molecule type" value="Genomic_DNA"/>
</dbReference>
<keyword evidence="3 4" id="KW-0998">Cell outer membrane</keyword>
<comment type="subcellular location">
    <subcellularLocation>
        <location evidence="4">Cell outer membrane</location>
        <topology evidence="4">Multi-pass membrane protein</topology>
    </subcellularLocation>
</comment>
<sequence>MKKNGLCCFPMWGNYKKALRIMKLTTVLLLVFVFQTFAVVGYAQRAQLTLDMKNISVEDALYEIEQQSDYVFLYNRDLIDVNRRSTLKVKNAKIGTVLEQLFEDTNVGYQIIDRQVVLSVKSTQQQKKSVSGKVVDNQGIALPGVTVVIKGTTTGTITDFDGNYSLNNVTEGNTLVFSFVGMRTREMIVGSSSTIDIVLEEEAIGIEEVVAIGYGTQKKVNLTGSVSSIDFANEIESRPVTNVSSALAGLSSGVTVRQGVGKPGEDGASIRIRGIGTLNNNNPLIIIDGMEGVLDAINPDDIASISILKDAASSAIYGSRAANGVVLVTTKKGNKDRTTVNYSGNFSMSSPSNLLEFVSDYPTYMRLINESARNIGSAEHFSHTTIEAWEAANANPNGVNENGVPNWVAFPNTNWATEMYESNLVQEHNLSVNGGSKKSTYLLSLGYLDNPGLVQNTGVKRYTFRVNLESDITDWLTVGTRTYAVQQDKELGNYKDMLNFMRQSTPGLVGEYNGKYGYPEAPEESATANNLYGFLNNKEGDDRVSRFNSTVFSEVDIIKGLSWRFNLNYSRRFDEYNSHTNGAAGERIKFSEDLIMAEATPPSLMSTYYKTYANESYTLENLLNYQTTIGEDHDISALAGYNENYFFGYDHNSTKKGLIDQSISTPGSATEMISIGGGAVDYAIRSWFGRVNYGFKQKYLLEANFRYDGSSRFHEDQRWGMFPSFSAAWRVSEESFMQELLPGFQNLKLRASWGQLGNNVTQRGNTVENYAYQAVYGDVGYSFGGTQVAGLRPTIIANPFLEWESTTMTNIGLDFTTLDSRMTAEMDFYNKVTDGILTVPPIYLTTGLIGAPIRNTAEVTNKGLEFTLGWRDQIGEVSYSVSGNFSYNHNEVTGYKGKLEEGWRTDENGEEYYYSNLGDVSSGTTTRTIEDHIIGEYLVYDLYKGNGNHFNADGTVNPNGGPTDGMIRTEEDMNWLKAMVEDGARFFPNQDIKKNGIWYGDYIYADNNGDGTYGNTYDRRFTGTSSMPKYTFGLNMNFAWKNFDLGLVWSGMAGYELYWNESGYNRPNMRIGNQVGEILANDHYYFNEDDVNDPANNIHATYPRLKLDEGDSQNTEASTAWLYDASFLKLRNFTLGYTLPSNLAQKIHTQRVRVYFSAENLFTITSFPGLDPEMGANSNYPIMRQISFGTNISF</sequence>
<evidence type="ECO:0000313" key="7">
    <source>
        <dbReference type="Proteomes" id="UP000294848"/>
    </source>
</evidence>
<dbReference type="SMART" id="SM00965">
    <property type="entry name" value="STN"/>
    <property type="match status" value="1"/>
</dbReference>
<proteinExistence type="inferred from homology"/>
<evidence type="ECO:0000256" key="4">
    <source>
        <dbReference type="PROSITE-ProRule" id="PRU01360"/>
    </source>
</evidence>
<dbReference type="InterPro" id="IPR008969">
    <property type="entry name" value="CarboxyPept-like_regulatory"/>
</dbReference>
<dbReference type="InterPro" id="IPR023997">
    <property type="entry name" value="TonB-dep_OMP_SusC/RagA_CS"/>
</dbReference>
<keyword evidence="4" id="KW-0812">Transmembrane</keyword>
<dbReference type="InterPro" id="IPR023996">
    <property type="entry name" value="TonB-dep_OMP_SusC/RagA"/>
</dbReference>